<dbReference type="InterPro" id="IPR019310">
    <property type="entry name" value="Efg1"/>
</dbReference>
<feature type="coiled-coil region" evidence="8">
    <location>
        <begin position="53"/>
        <end position="80"/>
    </location>
</feature>
<dbReference type="PANTHER" id="PTHR33911:SF1">
    <property type="entry name" value="RRNA-PROCESSING PROTEIN EFG1"/>
    <property type="match status" value="1"/>
</dbReference>
<sequence>MDRKQQRRSNKPLGNSVQLAHVLGSGSNKIKKKIRDIERLLQKKKDVLPDTILIEKERSLEALRFELKNAELRVKVQQNAKKYHMVRFFERKKALRRYKQAVKTNNKKEIRARAVDLCYVVNFPKTEKYIALYPTSEDGKDTEEPELSEEKNDKTTARRSAYHKLIAASMDSGELPVSLPDILKGAKLDRDGNGIQLAETGKPSSKENTKQESGSGVQEEEDEDDFFES</sequence>
<evidence type="ECO:0000256" key="9">
    <source>
        <dbReference type="SAM" id="MobiDB-lite"/>
    </source>
</evidence>
<dbReference type="GO" id="GO:0005730">
    <property type="term" value="C:nucleolus"/>
    <property type="evidence" value="ECO:0007669"/>
    <property type="project" value="UniProtKB-SubCell"/>
</dbReference>
<evidence type="ECO:0000256" key="6">
    <source>
        <dbReference type="ARBA" id="ARBA00023054"/>
    </source>
</evidence>
<evidence type="ECO:0000256" key="4">
    <source>
        <dbReference type="ARBA" id="ARBA00019827"/>
    </source>
</evidence>
<dbReference type="OrthoDB" id="47732at2759"/>
<comment type="subcellular location">
    <subcellularLocation>
        <location evidence="1">Nucleus</location>
        <location evidence="1">Nucleolus</location>
    </subcellularLocation>
</comment>
<evidence type="ECO:0000256" key="8">
    <source>
        <dbReference type="SAM" id="Coils"/>
    </source>
</evidence>
<evidence type="ECO:0000256" key="2">
    <source>
        <dbReference type="ARBA" id="ARBA00006916"/>
    </source>
</evidence>
<dbReference type="EMBL" id="LT598480">
    <property type="protein sequence ID" value="SCV02461.1"/>
    <property type="molecule type" value="Genomic_DNA"/>
</dbReference>
<feature type="region of interest" description="Disordered" evidence="9">
    <location>
        <begin position="134"/>
        <end position="157"/>
    </location>
</feature>
<dbReference type="GO" id="GO:0030688">
    <property type="term" value="C:preribosome, small subunit precursor"/>
    <property type="evidence" value="ECO:0007669"/>
    <property type="project" value="TreeGrafter"/>
</dbReference>
<dbReference type="Pfam" id="PF10153">
    <property type="entry name" value="Efg1"/>
    <property type="match status" value="1"/>
</dbReference>
<keyword evidence="5" id="KW-0698">rRNA processing</keyword>
<dbReference type="Proteomes" id="UP000191144">
    <property type="component" value="Chromosome H"/>
</dbReference>
<dbReference type="PANTHER" id="PTHR33911">
    <property type="entry name" value="RRNA-PROCESSING PROTEIN EFG1"/>
    <property type="match status" value="1"/>
</dbReference>
<organism evidence="10 11">
    <name type="scientific">Lachancea meyersii CBS 8951</name>
    <dbReference type="NCBI Taxonomy" id="1266667"/>
    <lineage>
        <taxon>Eukaryota</taxon>
        <taxon>Fungi</taxon>
        <taxon>Dikarya</taxon>
        <taxon>Ascomycota</taxon>
        <taxon>Saccharomycotina</taxon>
        <taxon>Saccharomycetes</taxon>
        <taxon>Saccharomycetales</taxon>
        <taxon>Saccharomycetaceae</taxon>
        <taxon>Lachancea</taxon>
    </lineage>
</organism>
<evidence type="ECO:0000256" key="5">
    <source>
        <dbReference type="ARBA" id="ARBA00022552"/>
    </source>
</evidence>
<evidence type="ECO:0000256" key="7">
    <source>
        <dbReference type="ARBA" id="ARBA00023242"/>
    </source>
</evidence>
<name>A0A1G4KD61_9SACH</name>
<gene>
    <name evidence="10" type="ORF">LAME_0H01046G</name>
</gene>
<dbReference type="GO" id="GO:0000462">
    <property type="term" value="P:maturation of SSU-rRNA from tricistronic rRNA transcript (SSU-rRNA, 5.8S rRNA, LSU-rRNA)"/>
    <property type="evidence" value="ECO:0007669"/>
    <property type="project" value="TreeGrafter"/>
</dbReference>
<reference evidence="11" key="1">
    <citation type="submission" date="2016-03" db="EMBL/GenBank/DDBJ databases">
        <authorList>
            <person name="Devillers Hugo."/>
        </authorList>
    </citation>
    <scope>NUCLEOTIDE SEQUENCE [LARGE SCALE GENOMIC DNA]</scope>
</reference>
<keyword evidence="7" id="KW-0539">Nucleus</keyword>
<evidence type="ECO:0000256" key="3">
    <source>
        <dbReference type="ARBA" id="ARBA00018689"/>
    </source>
</evidence>
<comment type="similarity">
    <text evidence="2">Belongs to the EFG1 family.</text>
</comment>
<evidence type="ECO:0000313" key="10">
    <source>
        <dbReference type="EMBL" id="SCV02461.1"/>
    </source>
</evidence>
<protein>
    <recommendedName>
        <fullName evidence="3">rRNA-processing protein EFG1</fullName>
    </recommendedName>
    <alternativeName>
        <fullName evidence="4">rRNA-processing protein efg1</fullName>
    </alternativeName>
</protein>
<keyword evidence="6 8" id="KW-0175">Coiled coil</keyword>
<feature type="compositionally biased region" description="Acidic residues" evidence="9">
    <location>
        <begin position="218"/>
        <end position="229"/>
    </location>
</feature>
<proteinExistence type="inferred from homology"/>
<accession>A0A1G4KD61</accession>
<keyword evidence="11" id="KW-1185">Reference proteome</keyword>
<evidence type="ECO:0000256" key="1">
    <source>
        <dbReference type="ARBA" id="ARBA00004604"/>
    </source>
</evidence>
<evidence type="ECO:0000313" key="11">
    <source>
        <dbReference type="Proteomes" id="UP000191144"/>
    </source>
</evidence>
<feature type="region of interest" description="Disordered" evidence="9">
    <location>
        <begin position="188"/>
        <end position="229"/>
    </location>
</feature>
<dbReference type="AlphaFoldDB" id="A0A1G4KD61"/>
<dbReference type="InterPro" id="IPR050786">
    <property type="entry name" value="EFG1_rRNA-proc"/>
</dbReference>